<accession>A0ABR6Y871</accession>
<feature type="domain" description="HPP transmembrane region" evidence="2">
    <location>
        <begin position="15"/>
        <end position="163"/>
    </location>
</feature>
<evidence type="ECO:0000259" key="2">
    <source>
        <dbReference type="Pfam" id="PF04982"/>
    </source>
</evidence>
<organism evidence="3 4">
    <name type="scientific">Undibacterium flavidum</name>
    <dbReference type="NCBI Taxonomy" id="2762297"/>
    <lineage>
        <taxon>Bacteria</taxon>
        <taxon>Pseudomonadati</taxon>
        <taxon>Pseudomonadota</taxon>
        <taxon>Betaproteobacteria</taxon>
        <taxon>Burkholderiales</taxon>
        <taxon>Oxalobacteraceae</taxon>
        <taxon>Undibacterium</taxon>
    </lineage>
</organism>
<gene>
    <name evidence="3" type="ORF">H8K55_04175</name>
</gene>
<evidence type="ECO:0000313" key="4">
    <source>
        <dbReference type="Proteomes" id="UP000624279"/>
    </source>
</evidence>
<dbReference type="Pfam" id="PF04982">
    <property type="entry name" value="TM_HPP"/>
    <property type="match status" value="1"/>
</dbReference>
<keyword evidence="4" id="KW-1185">Reference proteome</keyword>
<name>A0ABR6Y871_9BURK</name>
<proteinExistence type="predicted"/>
<keyword evidence="1" id="KW-0812">Transmembrane</keyword>
<dbReference type="InterPro" id="IPR058581">
    <property type="entry name" value="TM_HPP"/>
</dbReference>
<dbReference type="EMBL" id="JACOGA010000003">
    <property type="protein sequence ID" value="MBC3872774.1"/>
    <property type="molecule type" value="Genomic_DNA"/>
</dbReference>
<feature type="transmembrane region" description="Helical" evidence="1">
    <location>
        <begin position="96"/>
        <end position="115"/>
    </location>
</feature>
<dbReference type="PANTHER" id="PTHR33741:SF5">
    <property type="entry name" value="TRANSMEMBRANE PROTEIN DDB_G0269096-RELATED"/>
    <property type="match status" value="1"/>
</dbReference>
<protein>
    <submittedName>
        <fullName evidence="3">HPP family protein</fullName>
    </submittedName>
</protein>
<sequence length="167" mass="18458">MMLETNIPTLPATAPRHSLRNGVVACVGVFSIIGILSYCSFQLGVLLALGSFGSSAVLLFTFPENHFSQPRSLVGGHFICTLVALLVLSFAGHHWWALAIAVALATAIMMLTRTLHPPAGSNPIIVFLAMPDWQFLFFPTLFGAMMMVLVAWFYHRACRRSYPLYWI</sequence>
<feature type="transmembrane region" description="Helical" evidence="1">
    <location>
        <begin position="74"/>
        <end position="91"/>
    </location>
</feature>
<keyword evidence="1" id="KW-0472">Membrane</keyword>
<reference evidence="3 4" key="1">
    <citation type="submission" date="2020-08" db="EMBL/GenBank/DDBJ databases">
        <title>Novel species isolated from subtropical streams in China.</title>
        <authorList>
            <person name="Lu H."/>
        </authorList>
    </citation>
    <scope>NUCLEOTIDE SEQUENCE [LARGE SCALE GENOMIC DNA]</scope>
    <source>
        <strain evidence="3 4">LX15W</strain>
    </source>
</reference>
<comment type="caution">
    <text evidence="3">The sequence shown here is derived from an EMBL/GenBank/DDBJ whole genome shotgun (WGS) entry which is preliminary data.</text>
</comment>
<evidence type="ECO:0000313" key="3">
    <source>
        <dbReference type="EMBL" id="MBC3872774.1"/>
    </source>
</evidence>
<keyword evidence="1" id="KW-1133">Transmembrane helix</keyword>
<evidence type="ECO:0000256" key="1">
    <source>
        <dbReference type="SAM" id="Phobius"/>
    </source>
</evidence>
<dbReference type="InterPro" id="IPR007065">
    <property type="entry name" value="HPP"/>
</dbReference>
<feature type="transmembrane region" description="Helical" evidence="1">
    <location>
        <begin position="20"/>
        <end position="38"/>
    </location>
</feature>
<feature type="transmembrane region" description="Helical" evidence="1">
    <location>
        <begin position="135"/>
        <end position="154"/>
    </location>
</feature>
<dbReference type="PANTHER" id="PTHR33741">
    <property type="entry name" value="TRANSMEMBRANE PROTEIN DDB_G0269096-RELATED"/>
    <property type="match status" value="1"/>
</dbReference>
<dbReference type="Proteomes" id="UP000624279">
    <property type="component" value="Unassembled WGS sequence"/>
</dbReference>